<dbReference type="Proteomes" id="UP000184447">
    <property type="component" value="Unassembled WGS sequence"/>
</dbReference>
<reference evidence="1 2" key="1">
    <citation type="submission" date="2016-11" db="EMBL/GenBank/DDBJ databases">
        <authorList>
            <person name="Jaros S."/>
            <person name="Januszkiewicz K."/>
            <person name="Wedrychowicz H."/>
        </authorList>
    </citation>
    <scope>NUCLEOTIDE SEQUENCE [LARGE SCALE GENOMIC DNA]</scope>
    <source>
        <strain evidence="1 2">DSM 8605</strain>
    </source>
</reference>
<evidence type="ECO:0000313" key="2">
    <source>
        <dbReference type="Proteomes" id="UP000184447"/>
    </source>
</evidence>
<dbReference type="AlphaFoldDB" id="A0A1M5VG49"/>
<sequence>MVVVPAILRRGIINRFIEAGAVDSIRGMTLQQLGISETPVFLRLIKDGKVISIDGFRYYLNIDKVRTFR</sequence>
<evidence type="ECO:0000313" key="1">
    <source>
        <dbReference type="EMBL" id="SHH74200.1"/>
    </source>
</evidence>
<proteinExistence type="predicted"/>
<organism evidence="1 2">
    <name type="scientific">Clostridium grantii DSM 8605</name>
    <dbReference type="NCBI Taxonomy" id="1121316"/>
    <lineage>
        <taxon>Bacteria</taxon>
        <taxon>Bacillati</taxon>
        <taxon>Bacillota</taxon>
        <taxon>Clostridia</taxon>
        <taxon>Eubacteriales</taxon>
        <taxon>Clostridiaceae</taxon>
        <taxon>Clostridium</taxon>
    </lineage>
</organism>
<keyword evidence="2" id="KW-1185">Reference proteome</keyword>
<protein>
    <submittedName>
        <fullName evidence="1">Uncharacterized protein</fullName>
    </submittedName>
</protein>
<accession>A0A1M5VG49</accession>
<dbReference type="RefSeq" id="WP_073338556.1">
    <property type="nucleotide sequence ID" value="NZ_FQXM01000011.1"/>
</dbReference>
<name>A0A1M5VG49_9CLOT</name>
<dbReference type="EMBL" id="FQXM01000011">
    <property type="protein sequence ID" value="SHH74200.1"/>
    <property type="molecule type" value="Genomic_DNA"/>
</dbReference>
<gene>
    <name evidence="1" type="ORF">SAMN02745207_02285</name>
</gene>